<accession>A0ABV6XUN4</accession>
<dbReference type="InterPro" id="IPR011991">
    <property type="entry name" value="ArsR-like_HTH"/>
</dbReference>
<dbReference type="CDD" id="cd00090">
    <property type="entry name" value="HTH_ARSR"/>
    <property type="match status" value="1"/>
</dbReference>
<dbReference type="CDD" id="cd23763">
    <property type="entry name" value="ASKHA_ATPase_ROK"/>
    <property type="match status" value="1"/>
</dbReference>
<reference evidence="3 4" key="1">
    <citation type="submission" date="2024-06" db="EMBL/GenBank/DDBJ databases">
        <authorList>
            <person name="Lee S.D."/>
        </authorList>
    </citation>
    <scope>NUCLEOTIDE SEQUENCE [LARGE SCALE GENOMIC DNA]</scope>
    <source>
        <strain evidence="3 4">N1-10</strain>
    </source>
</reference>
<dbReference type="Gene3D" id="1.10.10.10">
    <property type="entry name" value="Winged helix-like DNA-binding domain superfamily/Winged helix DNA-binding domain"/>
    <property type="match status" value="1"/>
</dbReference>
<dbReference type="InterPro" id="IPR043129">
    <property type="entry name" value="ATPase_NBD"/>
</dbReference>
<comment type="similarity">
    <text evidence="1">Belongs to the ROK (NagC/XylR) family.</text>
</comment>
<evidence type="ECO:0000259" key="2">
    <source>
        <dbReference type="Pfam" id="PF12802"/>
    </source>
</evidence>
<dbReference type="InterPro" id="IPR036388">
    <property type="entry name" value="WH-like_DNA-bd_sf"/>
</dbReference>
<evidence type="ECO:0000313" key="4">
    <source>
        <dbReference type="Proteomes" id="UP001592581"/>
    </source>
</evidence>
<dbReference type="InterPro" id="IPR000600">
    <property type="entry name" value="ROK"/>
</dbReference>
<dbReference type="Pfam" id="PF00480">
    <property type="entry name" value="ROK"/>
    <property type="match status" value="2"/>
</dbReference>
<dbReference type="PANTHER" id="PTHR18964">
    <property type="entry name" value="ROK (REPRESSOR, ORF, KINASE) FAMILY"/>
    <property type="match status" value="1"/>
</dbReference>
<feature type="domain" description="HTH marR-type" evidence="2">
    <location>
        <begin position="41"/>
        <end position="91"/>
    </location>
</feature>
<keyword evidence="4" id="KW-1185">Reference proteome</keyword>
<dbReference type="PANTHER" id="PTHR18964:SF149">
    <property type="entry name" value="BIFUNCTIONAL UDP-N-ACETYLGLUCOSAMINE 2-EPIMERASE_N-ACETYLMANNOSAMINE KINASE"/>
    <property type="match status" value="1"/>
</dbReference>
<protein>
    <submittedName>
        <fullName evidence="3">ROK family transcriptional regulator</fullName>
    </submittedName>
</protein>
<evidence type="ECO:0000256" key="1">
    <source>
        <dbReference type="ARBA" id="ARBA00006479"/>
    </source>
</evidence>
<name>A0ABV6XUN4_9ACTN</name>
<comment type="caution">
    <text evidence="3">The sequence shown here is derived from an EMBL/GenBank/DDBJ whole genome shotgun (WGS) entry which is preliminary data.</text>
</comment>
<dbReference type="InterPro" id="IPR000835">
    <property type="entry name" value="HTH_MarR-typ"/>
</dbReference>
<dbReference type="SUPFAM" id="SSF53067">
    <property type="entry name" value="Actin-like ATPase domain"/>
    <property type="match status" value="1"/>
</dbReference>
<organism evidence="3 4">
    <name type="scientific">Streptacidiphilus jeojiensis</name>
    <dbReference type="NCBI Taxonomy" id="3229225"/>
    <lineage>
        <taxon>Bacteria</taxon>
        <taxon>Bacillati</taxon>
        <taxon>Actinomycetota</taxon>
        <taxon>Actinomycetes</taxon>
        <taxon>Kitasatosporales</taxon>
        <taxon>Streptomycetaceae</taxon>
        <taxon>Streptacidiphilus</taxon>
    </lineage>
</organism>
<sequence>MSVPTGSRNPASAKTVTAAKTVTGAKTATPAMARAINDRLALDLLLEHGPLSAPQLRDLTGLSRPTVADLVERLREAGLVEAGGESGEERRGPNARLYALVAGRAHVAGVDVRRRGVEVTVADLTGRTVGRAEGPSGPDLTADIARAVTEAAGGRPLHAVVLGAPGLVHPHTSDLRSCAGIAGWSDDLLPRLPERLAVDGVRPEVLLENETNLAAVAELRTGSAVGREDFVLFWLDEGVGGAVVLGGRVRRGVSGGAGEFGTLQVAGGDFCYAVNPRTAADLGDAVLAERIAAGAADVVRVLDPGLVVLGGNVGRAGGEALAARVADHLSRLTPVPTEVRATAVEDNAVLQGAVLTALDLTRDRVFSPAS</sequence>
<gene>
    <name evidence="3" type="ORF">ABUW04_27270</name>
</gene>
<dbReference type="SUPFAM" id="SSF46785">
    <property type="entry name" value="Winged helix' DNA-binding domain"/>
    <property type="match status" value="1"/>
</dbReference>
<dbReference type="InterPro" id="IPR036390">
    <property type="entry name" value="WH_DNA-bd_sf"/>
</dbReference>
<dbReference type="Gene3D" id="3.30.420.40">
    <property type="match status" value="3"/>
</dbReference>
<proteinExistence type="inferred from homology"/>
<dbReference type="Proteomes" id="UP001592581">
    <property type="component" value="Unassembled WGS sequence"/>
</dbReference>
<evidence type="ECO:0000313" key="3">
    <source>
        <dbReference type="EMBL" id="MFC1441960.1"/>
    </source>
</evidence>
<dbReference type="Pfam" id="PF12802">
    <property type="entry name" value="MarR_2"/>
    <property type="match status" value="1"/>
</dbReference>
<dbReference type="EMBL" id="JBEUKS010000010">
    <property type="protein sequence ID" value="MFC1441960.1"/>
    <property type="molecule type" value="Genomic_DNA"/>
</dbReference>